<dbReference type="InterPro" id="IPR007435">
    <property type="entry name" value="DUF484"/>
</dbReference>
<dbReference type="EMBL" id="SHNP01000003">
    <property type="protein sequence ID" value="MCX2974146.1"/>
    <property type="molecule type" value="Genomic_DNA"/>
</dbReference>
<evidence type="ECO:0000313" key="1">
    <source>
        <dbReference type="EMBL" id="MCX2974146.1"/>
    </source>
</evidence>
<proteinExistence type="predicted"/>
<dbReference type="Gene3D" id="3.30.450.40">
    <property type="match status" value="1"/>
</dbReference>
<dbReference type="Pfam" id="PF04340">
    <property type="entry name" value="DUF484"/>
    <property type="match status" value="1"/>
</dbReference>
<accession>A0ABT3SX21</accession>
<dbReference type="RefSeq" id="WP_279252947.1">
    <property type="nucleotide sequence ID" value="NZ_SHNP01000003.1"/>
</dbReference>
<reference evidence="1" key="1">
    <citation type="submission" date="2019-02" db="EMBL/GenBank/DDBJ databases">
        <authorList>
            <person name="Li S.-H."/>
        </authorList>
    </citation>
    <scope>NUCLEOTIDE SEQUENCE</scope>
    <source>
        <strain evidence="1">IMCC8485</strain>
    </source>
</reference>
<gene>
    <name evidence="1" type="ORF">EYC87_11190</name>
</gene>
<name>A0ABT3SX21_9GAMM</name>
<evidence type="ECO:0000313" key="2">
    <source>
        <dbReference type="Proteomes" id="UP001143307"/>
    </source>
</evidence>
<dbReference type="SUPFAM" id="SSF55781">
    <property type="entry name" value="GAF domain-like"/>
    <property type="match status" value="1"/>
</dbReference>
<dbReference type="Proteomes" id="UP001143307">
    <property type="component" value="Unassembled WGS sequence"/>
</dbReference>
<dbReference type="InterPro" id="IPR029016">
    <property type="entry name" value="GAF-like_dom_sf"/>
</dbReference>
<organism evidence="1 2">
    <name type="scientific">Candidatus Seongchinamella marina</name>
    <dbReference type="NCBI Taxonomy" id="2518990"/>
    <lineage>
        <taxon>Bacteria</taxon>
        <taxon>Pseudomonadati</taxon>
        <taxon>Pseudomonadota</taxon>
        <taxon>Gammaproteobacteria</taxon>
        <taxon>Cellvibrionales</taxon>
        <taxon>Halieaceae</taxon>
        <taxon>Seongchinamella</taxon>
    </lineage>
</organism>
<protein>
    <submittedName>
        <fullName evidence="1">DUF484 family protein</fullName>
    </submittedName>
</protein>
<sequence length="228" mass="25030">MSNEQAQAIAPATELSDEQVREYLKLNGDFLQRNPDMLDHLHISHASGSAVSLVEKQVSVLRERNIDMRHRLNALTTNARDNDKLYEQTRKLVLALLDASNLDSVYSAFMDAMEKDFKVDYASLILFGEPSSDGKCRVETSEAAKIEIGALLKGRKPVCGVLRKEELAYLFPDAGEVGSAALMPLANGEELGLIAVGSADANRYSSSMGTLFLTHIADVIVRLLPHLK</sequence>
<comment type="caution">
    <text evidence="1">The sequence shown here is derived from an EMBL/GenBank/DDBJ whole genome shotgun (WGS) entry which is preliminary data.</text>
</comment>
<keyword evidence="2" id="KW-1185">Reference proteome</keyword>
<dbReference type="PANTHER" id="PTHR38765:SF1">
    <property type="entry name" value="DUF484 DOMAIN-CONTAINING PROTEIN"/>
    <property type="match status" value="1"/>
</dbReference>
<dbReference type="PANTHER" id="PTHR38765">
    <property type="entry name" value="DUF484 DOMAIN-CONTAINING PROTEIN"/>
    <property type="match status" value="1"/>
</dbReference>